<protein>
    <recommendedName>
        <fullName evidence="2">dUTP diphosphatase</fullName>
        <ecNumber evidence="2">3.6.1.23</ecNumber>
    </recommendedName>
</protein>
<keyword evidence="4" id="KW-0546">Nucleotide metabolism</keyword>
<evidence type="ECO:0000256" key="1">
    <source>
        <dbReference type="ARBA" id="ARBA00006581"/>
    </source>
</evidence>
<dbReference type="GO" id="GO:0046081">
    <property type="term" value="P:dUTP catabolic process"/>
    <property type="evidence" value="ECO:0007669"/>
    <property type="project" value="InterPro"/>
</dbReference>
<sequence>MCRGFEIVNADHRTLPAEAVNLPIRGTRTSAGYDFVTTEDLVIEPQQKVKFKTDVKAYMKPDEVLLITVRSSMGIKNDLMISNTLGVIDSDFYENIDNDGNIVISLRNLKPAVESAGEFITVKDVEGKTHKILSMVDKTEANTIFIERGTRIAQGVFVKFLESDNCNTGNERVGGVGSSGK</sequence>
<gene>
    <name evidence="6" type="primary">dut_26</name>
    <name evidence="6" type="ORF">SDC9_124470</name>
</gene>
<evidence type="ECO:0000259" key="5">
    <source>
        <dbReference type="Pfam" id="PF00692"/>
    </source>
</evidence>
<dbReference type="PANTHER" id="PTHR11241">
    <property type="entry name" value="DEOXYURIDINE 5'-TRIPHOSPHATE NUCLEOTIDOHYDROLASE"/>
    <property type="match status" value="1"/>
</dbReference>
<dbReference type="SUPFAM" id="SSF51283">
    <property type="entry name" value="dUTPase-like"/>
    <property type="match status" value="1"/>
</dbReference>
<dbReference type="EMBL" id="VSSQ01027957">
    <property type="protein sequence ID" value="MPM77467.1"/>
    <property type="molecule type" value="Genomic_DNA"/>
</dbReference>
<reference evidence="6" key="1">
    <citation type="submission" date="2019-08" db="EMBL/GenBank/DDBJ databases">
        <authorList>
            <person name="Kucharzyk K."/>
            <person name="Murdoch R.W."/>
            <person name="Higgins S."/>
            <person name="Loffler F."/>
        </authorList>
    </citation>
    <scope>NUCLEOTIDE SEQUENCE</scope>
</reference>
<dbReference type="AlphaFoldDB" id="A0A645CKK0"/>
<dbReference type="GO" id="GO:0006226">
    <property type="term" value="P:dUMP biosynthetic process"/>
    <property type="evidence" value="ECO:0007669"/>
    <property type="project" value="InterPro"/>
</dbReference>
<dbReference type="InterPro" id="IPR033704">
    <property type="entry name" value="dUTPase_trimeric"/>
</dbReference>
<dbReference type="InterPro" id="IPR008181">
    <property type="entry name" value="dUTPase"/>
</dbReference>
<comment type="similarity">
    <text evidence="1">Belongs to the dUTPase family.</text>
</comment>
<evidence type="ECO:0000256" key="4">
    <source>
        <dbReference type="ARBA" id="ARBA00023080"/>
    </source>
</evidence>
<proteinExistence type="inferred from homology"/>
<keyword evidence="3 6" id="KW-0378">Hydrolase</keyword>
<evidence type="ECO:0000256" key="2">
    <source>
        <dbReference type="ARBA" id="ARBA00012379"/>
    </source>
</evidence>
<name>A0A645CKK0_9ZZZZ</name>
<dbReference type="InterPro" id="IPR029054">
    <property type="entry name" value="dUTPase-like"/>
</dbReference>
<evidence type="ECO:0000313" key="6">
    <source>
        <dbReference type="EMBL" id="MPM77467.1"/>
    </source>
</evidence>
<dbReference type="GO" id="GO:0004170">
    <property type="term" value="F:dUTP diphosphatase activity"/>
    <property type="evidence" value="ECO:0007669"/>
    <property type="project" value="UniProtKB-EC"/>
</dbReference>
<dbReference type="Gene3D" id="2.70.40.10">
    <property type="match status" value="1"/>
</dbReference>
<dbReference type="Pfam" id="PF00692">
    <property type="entry name" value="dUTPase"/>
    <property type="match status" value="1"/>
</dbReference>
<accession>A0A645CKK0</accession>
<dbReference type="PANTHER" id="PTHR11241:SF0">
    <property type="entry name" value="DEOXYURIDINE 5'-TRIPHOSPHATE NUCLEOTIDOHYDROLASE"/>
    <property type="match status" value="1"/>
</dbReference>
<organism evidence="6">
    <name type="scientific">bioreactor metagenome</name>
    <dbReference type="NCBI Taxonomy" id="1076179"/>
    <lineage>
        <taxon>unclassified sequences</taxon>
        <taxon>metagenomes</taxon>
        <taxon>ecological metagenomes</taxon>
    </lineage>
</organism>
<dbReference type="InterPro" id="IPR036157">
    <property type="entry name" value="dUTPase-like_sf"/>
</dbReference>
<dbReference type="EC" id="3.6.1.23" evidence="2"/>
<dbReference type="GO" id="GO:0000287">
    <property type="term" value="F:magnesium ion binding"/>
    <property type="evidence" value="ECO:0007669"/>
    <property type="project" value="InterPro"/>
</dbReference>
<dbReference type="CDD" id="cd07557">
    <property type="entry name" value="trimeric_dUTPase"/>
    <property type="match status" value="1"/>
</dbReference>
<feature type="domain" description="dUTPase-like" evidence="5">
    <location>
        <begin position="20"/>
        <end position="96"/>
    </location>
</feature>
<evidence type="ECO:0000256" key="3">
    <source>
        <dbReference type="ARBA" id="ARBA00022801"/>
    </source>
</evidence>
<comment type="caution">
    <text evidence="6">The sequence shown here is derived from an EMBL/GenBank/DDBJ whole genome shotgun (WGS) entry which is preliminary data.</text>
</comment>